<accession>A0A7X3FMK2</accession>
<evidence type="ECO:0000313" key="3">
    <source>
        <dbReference type="Proteomes" id="UP000490800"/>
    </source>
</evidence>
<keyword evidence="1" id="KW-0472">Membrane</keyword>
<comment type="caution">
    <text evidence="2">The sequence shown here is derived from an EMBL/GenBank/DDBJ whole genome shotgun (WGS) entry which is preliminary data.</text>
</comment>
<protein>
    <submittedName>
        <fullName evidence="2">Uncharacterized protein</fullName>
    </submittedName>
</protein>
<reference evidence="2 3" key="1">
    <citation type="journal article" date="2019" name="Microorganisms">
        <title>Paenibacillus lutrae sp. nov., A Chitinolytic Species Isolated from A River Otter in Castril Natural Park, Granada, Spain.</title>
        <authorList>
            <person name="Rodriguez M."/>
            <person name="Reina J.C."/>
            <person name="Bejar V."/>
            <person name="Llamas I."/>
        </authorList>
    </citation>
    <scope>NUCLEOTIDE SEQUENCE [LARGE SCALE GENOMIC DNA]</scope>
    <source>
        <strain evidence="2 3">N10</strain>
    </source>
</reference>
<dbReference type="AlphaFoldDB" id="A0A7X3FMK2"/>
<keyword evidence="3" id="KW-1185">Reference proteome</keyword>
<keyword evidence="1" id="KW-0812">Transmembrane</keyword>
<feature type="transmembrane region" description="Helical" evidence="1">
    <location>
        <begin position="62"/>
        <end position="80"/>
    </location>
</feature>
<proteinExistence type="predicted"/>
<dbReference type="EMBL" id="RHLK01000026">
    <property type="protein sequence ID" value="MVP02501.1"/>
    <property type="molecule type" value="Genomic_DNA"/>
</dbReference>
<dbReference type="RefSeq" id="WP_157338854.1">
    <property type="nucleotide sequence ID" value="NZ_RHLK01000026.1"/>
</dbReference>
<organism evidence="2 3">
    <name type="scientific">Paenibacillus lutrae</name>
    <dbReference type="NCBI Taxonomy" id="2078573"/>
    <lineage>
        <taxon>Bacteria</taxon>
        <taxon>Bacillati</taxon>
        <taxon>Bacillota</taxon>
        <taxon>Bacilli</taxon>
        <taxon>Bacillales</taxon>
        <taxon>Paenibacillaceae</taxon>
        <taxon>Paenibacillus</taxon>
    </lineage>
</organism>
<feature type="transmembrane region" description="Helical" evidence="1">
    <location>
        <begin position="21"/>
        <end position="42"/>
    </location>
</feature>
<dbReference type="Proteomes" id="UP000490800">
    <property type="component" value="Unassembled WGS sequence"/>
</dbReference>
<name>A0A7X3FMK2_9BACL</name>
<sequence>MIAKRKESLAQERMLSSARFMASWVVWGASFLSLAAGMLAHALWLAALGETEPLGYVSKSEWFFFLLYTLAYLAFCLYFLRYRSGSLKWEKFRVLPVMLLLVLYVFYCGAGWMSAKEFDYPGAGKSFLMECRAAALGCSAAAGVYAVWKWLRVL</sequence>
<feature type="transmembrane region" description="Helical" evidence="1">
    <location>
        <begin position="92"/>
        <end position="113"/>
    </location>
</feature>
<evidence type="ECO:0000313" key="2">
    <source>
        <dbReference type="EMBL" id="MVP02501.1"/>
    </source>
</evidence>
<dbReference type="OrthoDB" id="2664812at2"/>
<evidence type="ECO:0000256" key="1">
    <source>
        <dbReference type="SAM" id="Phobius"/>
    </source>
</evidence>
<feature type="transmembrane region" description="Helical" evidence="1">
    <location>
        <begin position="133"/>
        <end position="151"/>
    </location>
</feature>
<gene>
    <name evidence="2" type="ORF">EDM21_23755</name>
</gene>
<keyword evidence="1" id="KW-1133">Transmembrane helix</keyword>